<organism evidence="2 3">
    <name type="scientific">Altererythrobacter xiamenensis</name>
    <dbReference type="NCBI Taxonomy" id="1316679"/>
    <lineage>
        <taxon>Bacteria</taxon>
        <taxon>Pseudomonadati</taxon>
        <taxon>Pseudomonadota</taxon>
        <taxon>Alphaproteobacteria</taxon>
        <taxon>Sphingomonadales</taxon>
        <taxon>Erythrobacteraceae</taxon>
        <taxon>Altererythrobacter</taxon>
    </lineage>
</organism>
<sequence length="301" mass="33167">MNKPERHAFEFVPAPEALGPYLNSLYVLRIERGLSEMLPAYSGQLLLVQGGKGRIDFGNGPVEAPERGFVIGPMSSARRFEIEGPMLALGASFNFHGWAALTRLPVAKHGDRFVDLSTAFGPEAADRLFSLSRSIDGDADSYEEPLAGLADILQQCLSPLAAGHAQVIEATYAWLNSGFNPETCDLSASLPLSERQIQRLVKRFFGLSPSRLKRRYRAIRAATLLADPNLDFAKRQEVLDAFYDQAHMIREIREFTGRTPRILTSSSNGIMADTLGRQGYSVATLFAGEQESQLSSDKTRK</sequence>
<dbReference type="InterPro" id="IPR018060">
    <property type="entry name" value="HTH_AraC"/>
</dbReference>
<dbReference type="PROSITE" id="PS01124">
    <property type="entry name" value="HTH_ARAC_FAMILY_2"/>
    <property type="match status" value="1"/>
</dbReference>
<dbReference type="Gene3D" id="1.10.10.60">
    <property type="entry name" value="Homeodomain-like"/>
    <property type="match status" value="1"/>
</dbReference>
<name>A0A1Y6F5V9_9SPHN</name>
<dbReference type="SMART" id="SM00342">
    <property type="entry name" value="HTH_ARAC"/>
    <property type="match status" value="1"/>
</dbReference>
<dbReference type="RefSeq" id="WP_086437160.1">
    <property type="nucleotide sequence ID" value="NZ_FXWG01000002.1"/>
</dbReference>
<evidence type="ECO:0000259" key="1">
    <source>
        <dbReference type="PROSITE" id="PS01124"/>
    </source>
</evidence>
<keyword evidence="3" id="KW-1185">Reference proteome</keyword>
<accession>A0A1Y6F5V9</accession>
<reference evidence="3" key="1">
    <citation type="submission" date="2017-04" db="EMBL/GenBank/DDBJ databases">
        <authorList>
            <person name="Varghese N."/>
            <person name="Submissions S."/>
        </authorList>
    </citation>
    <scope>NUCLEOTIDE SEQUENCE [LARGE SCALE GENOMIC DNA]</scope>
</reference>
<dbReference type="Proteomes" id="UP000194420">
    <property type="component" value="Unassembled WGS sequence"/>
</dbReference>
<feature type="domain" description="HTH araC/xylS-type" evidence="1">
    <location>
        <begin position="185"/>
        <end position="266"/>
    </location>
</feature>
<protein>
    <submittedName>
        <fullName evidence="2">Helix-turn-helix domain-containing protein</fullName>
    </submittedName>
</protein>
<proteinExistence type="predicted"/>
<dbReference type="OrthoDB" id="323290at2"/>
<dbReference type="GO" id="GO:0003700">
    <property type="term" value="F:DNA-binding transcription factor activity"/>
    <property type="evidence" value="ECO:0007669"/>
    <property type="project" value="InterPro"/>
</dbReference>
<dbReference type="Pfam" id="PF12833">
    <property type="entry name" value="HTH_18"/>
    <property type="match status" value="1"/>
</dbReference>
<evidence type="ECO:0000313" key="3">
    <source>
        <dbReference type="Proteomes" id="UP000194420"/>
    </source>
</evidence>
<dbReference type="EMBL" id="FXWG01000002">
    <property type="protein sequence ID" value="SMQ68941.1"/>
    <property type="molecule type" value="Genomic_DNA"/>
</dbReference>
<evidence type="ECO:0000313" key="2">
    <source>
        <dbReference type="EMBL" id="SMQ68941.1"/>
    </source>
</evidence>
<gene>
    <name evidence="2" type="ORF">SAMN06297468_1209</name>
</gene>
<dbReference type="GO" id="GO:0043565">
    <property type="term" value="F:sequence-specific DNA binding"/>
    <property type="evidence" value="ECO:0007669"/>
    <property type="project" value="InterPro"/>
</dbReference>
<dbReference type="AlphaFoldDB" id="A0A1Y6F5V9"/>